<reference evidence="2" key="1">
    <citation type="submission" date="2021-04" db="EMBL/GenBank/DDBJ databases">
        <authorList>
            <person name="Tunstrom K."/>
        </authorList>
    </citation>
    <scope>NUCLEOTIDE SEQUENCE</scope>
</reference>
<dbReference type="AlphaFoldDB" id="A0A8S3VY62"/>
<evidence type="ECO:0000256" key="1">
    <source>
        <dbReference type="SAM" id="MobiDB-lite"/>
    </source>
</evidence>
<dbReference type="Proteomes" id="UP000691718">
    <property type="component" value="Unassembled WGS sequence"/>
</dbReference>
<feature type="compositionally biased region" description="Low complexity" evidence="1">
    <location>
        <begin position="87"/>
        <end position="100"/>
    </location>
</feature>
<feature type="region of interest" description="Disordered" evidence="1">
    <location>
        <begin position="58"/>
        <end position="121"/>
    </location>
</feature>
<keyword evidence="3" id="KW-1185">Reference proteome</keyword>
<name>A0A8S3VY62_PARAO</name>
<gene>
    <name evidence="2" type="ORF">PAPOLLO_LOCUS141</name>
</gene>
<protein>
    <submittedName>
        <fullName evidence="2">(apollo) hypothetical protein</fullName>
    </submittedName>
</protein>
<evidence type="ECO:0000313" key="2">
    <source>
        <dbReference type="EMBL" id="CAG4930383.1"/>
    </source>
</evidence>
<evidence type="ECO:0000313" key="3">
    <source>
        <dbReference type="Proteomes" id="UP000691718"/>
    </source>
</evidence>
<dbReference type="EMBL" id="CAJQZP010000008">
    <property type="protein sequence ID" value="CAG4930383.1"/>
    <property type="molecule type" value="Genomic_DNA"/>
</dbReference>
<proteinExistence type="predicted"/>
<organism evidence="2 3">
    <name type="scientific">Parnassius apollo</name>
    <name type="common">Apollo butterfly</name>
    <name type="synonym">Papilio apollo</name>
    <dbReference type="NCBI Taxonomy" id="110799"/>
    <lineage>
        <taxon>Eukaryota</taxon>
        <taxon>Metazoa</taxon>
        <taxon>Ecdysozoa</taxon>
        <taxon>Arthropoda</taxon>
        <taxon>Hexapoda</taxon>
        <taxon>Insecta</taxon>
        <taxon>Pterygota</taxon>
        <taxon>Neoptera</taxon>
        <taxon>Endopterygota</taxon>
        <taxon>Lepidoptera</taxon>
        <taxon>Glossata</taxon>
        <taxon>Ditrysia</taxon>
        <taxon>Papilionoidea</taxon>
        <taxon>Papilionidae</taxon>
        <taxon>Parnassiinae</taxon>
        <taxon>Parnassini</taxon>
        <taxon>Parnassius</taxon>
        <taxon>Parnassius</taxon>
    </lineage>
</organism>
<comment type="caution">
    <text evidence="2">The sequence shown here is derived from an EMBL/GenBank/DDBJ whole genome shotgun (WGS) entry which is preliminary data.</text>
</comment>
<sequence length="121" mass="13138">MAASKVKSPFQLLSVNCAVELRILTLRPPLVLTPLCCLERLPRVLALPLVVECPRQNDDEVEISDNDRDSLSDSEGEPESESLRLDSLTGGDSLPSSSSDKISRSESSRASVMCASFKTET</sequence>
<accession>A0A8S3VY62</accession>